<dbReference type="InterPro" id="IPR016431">
    <property type="entry name" value="Pyrv-formate_lyase-activ_prd"/>
</dbReference>
<keyword evidence="2 5" id="KW-0479">Metal-binding</keyword>
<feature type="binding site" evidence="5">
    <location>
        <position position="56"/>
    </location>
    <ligand>
        <name>[4Fe-4S] cluster</name>
        <dbReference type="ChEBI" id="CHEBI:49883"/>
        <note>4Fe-4S-S-AdoMet</note>
    </ligand>
</feature>
<dbReference type="InterPro" id="IPR007197">
    <property type="entry name" value="rSAM"/>
</dbReference>
<comment type="cofactor">
    <cofactor evidence="5">
        <name>[4Fe-4S] cluster</name>
        <dbReference type="ChEBI" id="CHEBI:49883"/>
    </cofactor>
    <text evidence="5">Binds 1 [4Fe-4S] cluster. The cluster is coordinated with 3 cysteines and an exchangeable S-adenosyl-L-methionine.</text>
</comment>
<keyword evidence="4 5" id="KW-0411">Iron-sulfur</keyword>
<feature type="domain" description="Radical SAM core" evidence="6">
    <location>
        <begin position="51"/>
        <end position="203"/>
    </location>
</feature>
<dbReference type="GO" id="GO:0003824">
    <property type="term" value="F:catalytic activity"/>
    <property type="evidence" value="ECO:0007669"/>
    <property type="project" value="InterPro"/>
</dbReference>
<feature type="binding site" evidence="5">
    <location>
        <position position="60"/>
    </location>
    <ligand>
        <name>[4Fe-4S] cluster</name>
        <dbReference type="ChEBI" id="CHEBI:49883"/>
        <note>4Fe-4S-S-AdoMet</note>
    </ligand>
</feature>
<evidence type="ECO:0000256" key="1">
    <source>
        <dbReference type="ARBA" id="ARBA00022691"/>
    </source>
</evidence>
<reference evidence="7" key="2">
    <citation type="journal article" date="2021" name="PeerJ">
        <title>Extensive microbial diversity within the chicken gut microbiome revealed by metagenomics and culture.</title>
        <authorList>
            <person name="Gilroy R."/>
            <person name="Ravi A."/>
            <person name="Getino M."/>
            <person name="Pursley I."/>
            <person name="Horton D.L."/>
            <person name="Alikhan N.F."/>
            <person name="Baker D."/>
            <person name="Gharbi K."/>
            <person name="Hall N."/>
            <person name="Watson M."/>
            <person name="Adriaenssens E.M."/>
            <person name="Foster-Nyarko E."/>
            <person name="Jarju S."/>
            <person name="Secka A."/>
            <person name="Antonio M."/>
            <person name="Oren A."/>
            <person name="Chaudhuri R.R."/>
            <person name="La Ragione R."/>
            <person name="Hildebrand F."/>
            <person name="Pallen M.J."/>
        </authorList>
    </citation>
    <scope>NUCLEOTIDE SEQUENCE</scope>
    <source>
        <strain evidence="7">517</strain>
    </source>
</reference>
<feature type="binding site" evidence="5">
    <location>
        <position position="63"/>
    </location>
    <ligand>
        <name>[4Fe-4S] cluster</name>
        <dbReference type="ChEBI" id="CHEBI:49883"/>
        <note>4Fe-4S-S-AdoMet</note>
    </ligand>
</feature>
<dbReference type="Pfam" id="PF04055">
    <property type="entry name" value="Radical_SAM"/>
    <property type="match status" value="1"/>
</dbReference>
<organism evidence="7 8">
    <name type="scientific">Candidatus Stercoripulliclostridium pullicola</name>
    <dbReference type="NCBI Taxonomy" id="2840953"/>
    <lineage>
        <taxon>Bacteria</taxon>
        <taxon>Bacillati</taxon>
        <taxon>Bacillota</taxon>
        <taxon>Clostridia</taxon>
        <taxon>Eubacteriales</taxon>
        <taxon>Candidatus Stercoripulliclostridium</taxon>
    </lineage>
</organism>
<sequence>MKCYLCPNMCGVDRAAERGKCLAGEKAVVNRAALHFYEEPPISGTRGSGTVFFGGCVMRCEFCQNYEISRAPEGREYTPAELTELYQRLEREGAHNINLVTPTQWSREIRASFDIYRPAVPVVYNTSGYERKEIIREMCDYVDVFLPDFKFSDEALARKLSLRADYPRTALDAIEEMLKAKPALYEDGLIKRGVIIRHLVLPGFIQNSIAALDMLAERFGKDITVSLMSQFTPVAGKTITRRLKPIEYKAVVAHAEKLGMEDVYIQTADSASEEFIPKWEK</sequence>
<evidence type="ECO:0000256" key="3">
    <source>
        <dbReference type="ARBA" id="ARBA00023004"/>
    </source>
</evidence>
<dbReference type="GO" id="GO:0046872">
    <property type="term" value="F:metal ion binding"/>
    <property type="evidence" value="ECO:0007669"/>
    <property type="project" value="UniProtKB-KW"/>
</dbReference>
<dbReference type="PIRSF" id="PIRSF004869">
    <property type="entry name" value="PflX_prd"/>
    <property type="match status" value="1"/>
</dbReference>
<evidence type="ECO:0000313" key="8">
    <source>
        <dbReference type="Proteomes" id="UP000727857"/>
    </source>
</evidence>
<reference evidence="7" key="1">
    <citation type="submission" date="2020-10" db="EMBL/GenBank/DDBJ databases">
        <authorList>
            <person name="Gilroy R."/>
        </authorList>
    </citation>
    <scope>NUCLEOTIDE SEQUENCE</scope>
    <source>
        <strain evidence="7">517</strain>
    </source>
</reference>
<evidence type="ECO:0000256" key="4">
    <source>
        <dbReference type="ARBA" id="ARBA00023014"/>
    </source>
</evidence>
<dbReference type="InterPro" id="IPR013785">
    <property type="entry name" value="Aldolase_TIM"/>
</dbReference>
<proteinExistence type="predicted"/>
<dbReference type="GO" id="GO:0051536">
    <property type="term" value="F:iron-sulfur cluster binding"/>
    <property type="evidence" value="ECO:0007669"/>
    <property type="project" value="UniProtKB-KW"/>
</dbReference>
<dbReference type="InterPro" id="IPR058240">
    <property type="entry name" value="rSAM_sf"/>
</dbReference>
<accession>A0A940DH54</accession>
<dbReference type="Proteomes" id="UP000727857">
    <property type="component" value="Unassembled WGS sequence"/>
</dbReference>
<dbReference type="AlphaFoldDB" id="A0A940DH54"/>
<evidence type="ECO:0000256" key="5">
    <source>
        <dbReference type="PIRSR" id="PIRSR004869-50"/>
    </source>
</evidence>
<evidence type="ECO:0000313" key="7">
    <source>
        <dbReference type="EMBL" id="MBO8424339.1"/>
    </source>
</evidence>
<dbReference type="Gene3D" id="3.20.20.70">
    <property type="entry name" value="Aldolase class I"/>
    <property type="match status" value="1"/>
</dbReference>
<dbReference type="SUPFAM" id="SSF102114">
    <property type="entry name" value="Radical SAM enzymes"/>
    <property type="match status" value="1"/>
</dbReference>
<protein>
    <submittedName>
        <fullName evidence="7">Radical SAM protein</fullName>
    </submittedName>
</protein>
<comment type="caution">
    <text evidence="7">The sequence shown here is derived from an EMBL/GenBank/DDBJ whole genome shotgun (WGS) entry which is preliminary data.</text>
</comment>
<dbReference type="SFLD" id="SFLDG01099">
    <property type="entry name" value="Uncharacterised_Radical_SAM_Su"/>
    <property type="match status" value="1"/>
</dbReference>
<keyword evidence="1 5" id="KW-0949">S-adenosyl-L-methionine</keyword>
<name>A0A940DH54_9FIRM</name>
<dbReference type="PANTHER" id="PTHR43075:SF1">
    <property type="entry name" value="FORMATE LYASE ACTIVATING ENZYME, PUTATIVE (AFU_ORTHOLOGUE AFUA_2G15630)-RELATED"/>
    <property type="match status" value="1"/>
</dbReference>
<keyword evidence="3 5" id="KW-0408">Iron</keyword>
<gene>
    <name evidence="7" type="ORF">IAB16_04920</name>
</gene>
<dbReference type="InterPro" id="IPR040085">
    <property type="entry name" value="MJ0674-like"/>
</dbReference>
<evidence type="ECO:0000259" key="6">
    <source>
        <dbReference type="Pfam" id="PF04055"/>
    </source>
</evidence>
<dbReference type="EMBL" id="JADINF010000125">
    <property type="protein sequence ID" value="MBO8424339.1"/>
    <property type="molecule type" value="Genomic_DNA"/>
</dbReference>
<evidence type="ECO:0000256" key="2">
    <source>
        <dbReference type="ARBA" id="ARBA00022723"/>
    </source>
</evidence>
<dbReference type="SFLD" id="SFLDS00029">
    <property type="entry name" value="Radical_SAM"/>
    <property type="match status" value="1"/>
</dbReference>
<dbReference type="PANTHER" id="PTHR43075">
    <property type="entry name" value="FORMATE LYASE ACTIVATING ENZYME, PUTATIVE (AFU_ORTHOLOGUE AFUA_2G15630)-RELATED"/>
    <property type="match status" value="1"/>
</dbReference>